<evidence type="ECO:0008006" key="4">
    <source>
        <dbReference type="Google" id="ProtNLM"/>
    </source>
</evidence>
<comment type="caution">
    <text evidence="2">The sequence shown here is derived from an EMBL/GenBank/DDBJ whole genome shotgun (WGS) entry which is preliminary data.</text>
</comment>
<dbReference type="InterPro" id="IPR010982">
    <property type="entry name" value="Lambda_DNA-bd_dom_sf"/>
</dbReference>
<dbReference type="Gene3D" id="1.10.10.60">
    <property type="entry name" value="Homeodomain-like"/>
    <property type="match status" value="1"/>
</dbReference>
<protein>
    <recommendedName>
        <fullName evidence="4">XRE family transcriptional regulator</fullName>
    </recommendedName>
</protein>
<sequence>MLGHTLHHVSSHYTAGRRKRSEKAWENGRKKEKKQGTRKKREKTGTGWKDKGMAVRTAERKKRKNCNYAIRLSLTAKSVAEEMGISRQQLCNIEQSETAPVVVKYIAFLRSKGVDLNALFDRIIVNK</sequence>
<feature type="compositionally biased region" description="Basic residues" evidence="1">
    <location>
        <begin position="30"/>
        <end position="42"/>
    </location>
</feature>
<dbReference type="AlphaFoldDB" id="A0AA37K8D4"/>
<name>A0AA37K8D4_9BACT</name>
<feature type="region of interest" description="Disordered" evidence="1">
    <location>
        <begin position="1"/>
        <end position="59"/>
    </location>
</feature>
<gene>
    <name evidence="2" type="ORF">CE91St3_29900</name>
</gene>
<accession>A0AA37K8D4</accession>
<dbReference type="Proteomes" id="UP001055114">
    <property type="component" value="Unassembled WGS sequence"/>
</dbReference>
<proteinExistence type="predicted"/>
<reference evidence="2" key="1">
    <citation type="submission" date="2022-01" db="EMBL/GenBank/DDBJ databases">
        <title>Novel bile acid biosynthetic pathways are enriched in the microbiome of centenarians.</title>
        <authorList>
            <person name="Sato Y."/>
            <person name="Atarashi K."/>
            <person name="Plichta R.D."/>
            <person name="Arai Y."/>
            <person name="Sasajima S."/>
            <person name="Kearney M.S."/>
            <person name="Suda W."/>
            <person name="Takeshita K."/>
            <person name="Sasaki T."/>
            <person name="Okamoto S."/>
            <person name="Skelly N.A."/>
            <person name="Okamura Y."/>
            <person name="Vlamakis H."/>
            <person name="Li Y."/>
            <person name="Tanoue T."/>
            <person name="Takei H."/>
            <person name="Nittono H."/>
            <person name="Narushima S."/>
            <person name="Irie J."/>
            <person name="Itoh H."/>
            <person name="Moriya K."/>
            <person name="Sugiura Y."/>
            <person name="Suematsu M."/>
            <person name="Moritoki N."/>
            <person name="Shibata S."/>
            <person name="Littman R.D."/>
            <person name="Fischbach A.M."/>
            <person name="Uwamino Y."/>
            <person name="Inoue T."/>
            <person name="Honda A."/>
            <person name="Hattori M."/>
            <person name="Murai T."/>
            <person name="Xavier J.R."/>
            <person name="Hirose N."/>
            <person name="Honda K."/>
        </authorList>
    </citation>
    <scope>NUCLEOTIDE SEQUENCE</scope>
    <source>
        <strain evidence="2">CE91-St3</strain>
    </source>
</reference>
<dbReference type="Gene3D" id="6.10.300.30">
    <property type="match status" value="1"/>
</dbReference>
<feature type="compositionally biased region" description="Basic residues" evidence="1">
    <location>
        <begin position="1"/>
        <end position="21"/>
    </location>
</feature>
<evidence type="ECO:0000256" key="1">
    <source>
        <dbReference type="SAM" id="MobiDB-lite"/>
    </source>
</evidence>
<organism evidence="2 3">
    <name type="scientific">Parabacteroides merdae</name>
    <dbReference type="NCBI Taxonomy" id="46503"/>
    <lineage>
        <taxon>Bacteria</taxon>
        <taxon>Pseudomonadati</taxon>
        <taxon>Bacteroidota</taxon>
        <taxon>Bacteroidia</taxon>
        <taxon>Bacteroidales</taxon>
        <taxon>Tannerellaceae</taxon>
        <taxon>Parabacteroides</taxon>
    </lineage>
</organism>
<evidence type="ECO:0000313" key="2">
    <source>
        <dbReference type="EMBL" id="GKH73127.1"/>
    </source>
</evidence>
<dbReference type="RefSeq" id="WP_244063947.1">
    <property type="nucleotide sequence ID" value="NZ_BQNZ01000003.1"/>
</dbReference>
<evidence type="ECO:0000313" key="3">
    <source>
        <dbReference type="Proteomes" id="UP001055114"/>
    </source>
</evidence>
<dbReference type="SUPFAM" id="SSF47413">
    <property type="entry name" value="lambda repressor-like DNA-binding domains"/>
    <property type="match status" value="1"/>
</dbReference>
<dbReference type="GO" id="GO:0003677">
    <property type="term" value="F:DNA binding"/>
    <property type="evidence" value="ECO:0007669"/>
    <property type="project" value="InterPro"/>
</dbReference>
<dbReference type="EMBL" id="BQNZ01000003">
    <property type="protein sequence ID" value="GKH73127.1"/>
    <property type="molecule type" value="Genomic_DNA"/>
</dbReference>